<dbReference type="GO" id="GO:0042073">
    <property type="term" value="P:intraciliary transport"/>
    <property type="evidence" value="ECO:0007669"/>
    <property type="project" value="TreeGrafter"/>
</dbReference>
<keyword evidence="3" id="KW-0969">Cilium</keyword>
<evidence type="ECO:0000256" key="5">
    <source>
        <dbReference type="SAM" id="MobiDB-lite"/>
    </source>
</evidence>
<dbReference type="GO" id="GO:0005794">
    <property type="term" value="C:Golgi apparatus"/>
    <property type="evidence" value="ECO:0007669"/>
    <property type="project" value="TreeGrafter"/>
</dbReference>
<evidence type="ECO:0000256" key="2">
    <source>
        <dbReference type="ARBA" id="ARBA00009415"/>
    </source>
</evidence>
<evidence type="ECO:0000313" key="6">
    <source>
        <dbReference type="EMBL" id="VDO95309.1"/>
    </source>
</evidence>
<dbReference type="GO" id="GO:0005815">
    <property type="term" value="C:microtubule organizing center"/>
    <property type="evidence" value="ECO:0007669"/>
    <property type="project" value="TreeGrafter"/>
</dbReference>
<feature type="region of interest" description="Disordered" evidence="5">
    <location>
        <begin position="169"/>
        <end position="188"/>
    </location>
</feature>
<accession>A0A183IDN6</accession>
<dbReference type="WBParaSite" id="SBAD_0000181801-mRNA-1">
    <property type="protein sequence ID" value="SBAD_0000181801-mRNA-1"/>
    <property type="gene ID" value="SBAD_0000181801"/>
</dbReference>
<keyword evidence="7" id="KW-1185">Reference proteome</keyword>
<dbReference type="GO" id="GO:1905515">
    <property type="term" value="P:non-motile cilium assembly"/>
    <property type="evidence" value="ECO:0007669"/>
    <property type="project" value="TreeGrafter"/>
</dbReference>
<name>A0A183IDN6_9BILA</name>
<evidence type="ECO:0000256" key="4">
    <source>
        <dbReference type="ARBA" id="ARBA00023273"/>
    </source>
</evidence>
<reference evidence="6 7" key="2">
    <citation type="submission" date="2018-11" db="EMBL/GenBank/DDBJ databases">
        <authorList>
            <consortium name="Pathogen Informatics"/>
        </authorList>
    </citation>
    <scope>NUCLEOTIDE SEQUENCE [LARGE SCALE GENOMIC DNA]</scope>
</reference>
<sequence>MAQENEEHPAEKEEDRSPGEAFLPFVKMDLLYNKLKMLNYDKEFLAVFPTFKSIDRLLFVMVEVIVKVNVNRLRRYFVDEINSGEQFFMFVNLASWLIRKCGRVHFKTPLEGVPSQFTSSKLKAGAGDQCIAVLTALADQALQKTNFSFQAPEFPVDEPGGDSTVIQEADIESDQPQEDEFDISDDEEDEQDEGFIDLEITKHHDQLRKPKQMIEISDMKWQQEIDRVTPSLKIVIKQRAAILLQNWRTHLHAINQFKTELSSVRESLEESLGKLSKDIARTLDTIGSREKYLNAQLEPLLSKLRSTQDQLAEVKEKYREASGGIMERVKTLSQVSEELEQVKQEMKESSSRLTDGTPLTKIKQAISALKEEITLMRVQSAMNDQINVAEKQPFDINPTLYSA</sequence>
<comment type="similarity">
    <text evidence="2">Belongs to the IFT57 family.</text>
</comment>
<dbReference type="Proteomes" id="UP000270296">
    <property type="component" value="Unassembled WGS sequence"/>
</dbReference>
<dbReference type="GO" id="GO:0005929">
    <property type="term" value="C:cilium"/>
    <property type="evidence" value="ECO:0007669"/>
    <property type="project" value="UniProtKB-SubCell"/>
</dbReference>
<evidence type="ECO:0000313" key="7">
    <source>
        <dbReference type="Proteomes" id="UP000270296"/>
    </source>
</evidence>
<dbReference type="EMBL" id="UZAM01006931">
    <property type="protein sequence ID" value="VDO95309.1"/>
    <property type="molecule type" value="Genomic_DNA"/>
</dbReference>
<protein>
    <submittedName>
        <fullName evidence="8">Intraflagellar transport protein 57 homolog</fullName>
    </submittedName>
</protein>
<comment type="subcellular location">
    <subcellularLocation>
        <location evidence="1">Cell projection</location>
        <location evidence="1">Cilium</location>
    </subcellularLocation>
</comment>
<proteinExistence type="inferred from homology"/>
<reference evidence="8" key="1">
    <citation type="submission" date="2016-06" db="UniProtKB">
        <authorList>
            <consortium name="WormBaseParasite"/>
        </authorList>
    </citation>
    <scope>IDENTIFICATION</scope>
</reference>
<evidence type="ECO:0000313" key="8">
    <source>
        <dbReference type="WBParaSite" id="SBAD_0000181801-mRNA-1"/>
    </source>
</evidence>
<dbReference type="PANTHER" id="PTHR16011">
    <property type="entry name" value="IFT57/HIPPI"/>
    <property type="match status" value="1"/>
</dbReference>
<dbReference type="Pfam" id="PF10498">
    <property type="entry name" value="IFT57"/>
    <property type="match status" value="1"/>
</dbReference>
<evidence type="ECO:0000256" key="3">
    <source>
        <dbReference type="ARBA" id="ARBA00023069"/>
    </source>
</evidence>
<gene>
    <name evidence="6" type="ORF">SBAD_LOCUS1730</name>
</gene>
<organism evidence="8">
    <name type="scientific">Soboliphyme baturini</name>
    <dbReference type="NCBI Taxonomy" id="241478"/>
    <lineage>
        <taxon>Eukaryota</taxon>
        <taxon>Metazoa</taxon>
        <taxon>Ecdysozoa</taxon>
        <taxon>Nematoda</taxon>
        <taxon>Enoplea</taxon>
        <taxon>Dorylaimia</taxon>
        <taxon>Dioctophymatida</taxon>
        <taxon>Dioctophymatoidea</taxon>
        <taxon>Soboliphymatidae</taxon>
        <taxon>Soboliphyme</taxon>
    </lineage>
</organism>
<dbReference type="PANTHER" id="PTHR16011:SF0">
    <property type="entry name" value="INTRAFLAGELLAR TRANSPORT PROTEIN 57 HOMOLOG"/>
    <property type="match status" value="1"/>
</dbReference>
<keyword evidence="4" id="KW-0966">Cell projection</keyword>
<dbReference type="OrthoDB" id="423881at2759"/>
<dbReference type="InterPro" id="IPR019530">
    <property type="entry name" value="Intra-flagellar_transport_57"/>
</dbReference>
<evidence type="ECO:0000256" key="1">
    <source>
        <dbReference type="ARBA" id="ARBA00004138"/>
    </source>
</evidence>
<dbReference type="GO" id="GO:0030992">
    <property type="term" value="C:intraciliary transport particle B"/>
    <property type="evidence" value="ECO:0007669"/>
    <property type="project" value="TreeGrafter"/>
</dbReference>
<dbReference type="AlphaFoldDB" id="A0A183IDN6"/>